<evidence type="ECO:0000256" key="10">
    <source>
        <dbReference type="PROSITE-ProRule" id="PRU01360"/>
    </source>
</evidence>
<reference evidence="15 16" key="1">
    <citation type="submission" date="2017-10" db="EMBL/GenBank/DDBJ databases">
        <title>Paenichitinophaga pekingensis gen. nov., sp. nov., isolated from activated sludge.</title>
        <authorList>
            <person name="Jin D."/>
            <person name="Kong X."/>
            <person name="Deng Y."/>
            <person name="Bai Z."/>
        </authorList>
    </citation>
    <scope>NUCLEOTIDE SEQUENCE [LARGE SCALE GENOMIC DNA]</scope>
    <source>
        <strain evidence="15 16">13</strain>
    </source>
</reference>
<evidence type="ECO:0000256" key="8">
    <source>
        <dbReference type="ARBA" id="ARBA00023170"/>
    </source>
</evidence>
<protein>
    <recommendedName>
        <fullName evidence="17">TonB-dependent receptor</fullName>
    </recommendedName>
</protein>
<evidence type="ECO:0000256" key="3">
    <source>
        <dbReference type="ARBA" id="ARBA00022452"/>
    </source>
</evidence>
<dbReference type="SUPFAM" id="SSF56935">
    <property type="entry name" value="Porins"/>
    <property type="match status" value="1"/>
</dbReference>
<feature type="domain" description="TonB-dependent receptor-like beta-barrel" evidence="13">
    <location>
        <begin position="271"/>
        <end position="771"/>
    </location>
</feature>
<dbReference type="GO" id="GO:0044718">
    <property type="term" value="P:siderophore transmembrane transport"/>
    <property type="evidence" value="ECO:0007669"/>
    <property type="project" value="TreeGrafter"/>
</dbReference>
<keyword evidence="2 10" id="KW-0813">Transport</keyword>
<dbReference type="Gene3D" id="2.40.170.20">
    <property type="entry name" value="TonB-dependent receptor, beta-barrel domain"/>
    <property type="match status" value="1"/>
</dbReference>
<evidence type="ECO:0000256" key="1">
    <source>
        <dbReference type="ARBA" id="ARBA00004571"/>
    </source>
</evidence>
<proteinExistence type="inferred from homology"/>
<evidence type="ECO:0000256" key="7">
    <source>
        <dbReference type="ARBA" id="ARBA00023136"/>
    </source>
</evidence>
<keyword evidence="4 10" id="KW-0812">Transmembrane</keyword>
<dbReference type="InterPro" id="IPR036942">
    <property type="entry name" value="Beta-barrel_TonB_sf"/>
</dbReference>
<dbReference type="InterPro" id="IPR012910">
    <property type="entry name" value="Plug_dom"/>
</dbReference>
<dbReference type="GO" id="GO:0015344">
    <property type="term" value="F:siderophore uptake transmembrane transporter activity"/>
    <property type="evidence" value="ECO:0007669"/>
    <property type="project" value="TreeGrafter"/>
</dbReference>
<dbReference type="SUPFAM" id="SSF49464">
    <property type="entry name" value="Carboxypeptidase regulatory domain-like"/>
    <property type="match status" value="1"/>
</dbReference>
<accession>A0A291QXA3</accession>
<evidence type="ECO:0000256" key="4">
    <source>
        <dbReference type="ARBA" id="ARBA00022692"/>
    </source>
</evidence>
<feature type="transmembrane region" description="Helical" evidence="12">
    <location>
        <begin position="12"/>
        <end position="33"/>
    </location>
</feature>
<sequence>MTISALLQGHFLYLVMKFITIIFSCLCFHLAGYGQLAEFIGRVTDQQDTALCNAIISIQNKAHHFSDTANHGGRFHIKNIPAGTYTMQITCEHFAPLYFSITCKGGEIFSQNFMLQPASRQLESVTINGDRLQKSNDVITIHKIAQPVQIINLETIQRLANRRLDELLSEQSGIAMVSDLGAGNRAIGPQMQGFSSDYIMILIDGQPMTGRFNGNFDLSRISLANIERIEIIKGASSSLYGSEAMGGVINIITQQDIKKASGNLHAMYGTNNNTDLSLQGQGAAFKNKAIFNFGGDYYKTDGFNVNNEYLEKGQTAPPYESITGQARLQYRFNEQRNLSANFRYSSRNSSMRRDYGSQPFMDMLDENDVNIGVHFNHFTGSGNRYLVRYYFNRYSTDQSVRQDDSHTLLQEHLFRQYTQRLELQGSHDWPQQDLSLIYGLGGDYQSIYQEQAEDSRSRWNYFAYGQLNWHINKSIEMIGGLRYDGNDAFGAKLNPTIGAKWRLRPWLSGKASFGTGYKVPSYMQAYQVFTNPNQGYTVVGALQFDQHVQELQSAGLVQQIWSNAESIKDLQPERASSYNVSFEANFAKSGAISINGFYNKINNLINTEPVGIMKNGQQLFSFVNISRAFTSGLEFSSGYEPVKGVKVSLGYQYLLAKNRDIIDSIKAGKQKYATVRADGGIRKAKAGDYFALPNRSRHMANAQIMYSYKPWGIHVALRAQYRGKYGFLDIDNNGYIDRYDVFVEGYTLLHCSLQKDLWQNRLRCQLNIENIGNFTNYLVPTQPGRIIMAGIQYKFEAPGKKFDSNKH</sequence>
<organism evidence="15 16">
    <name type="scientific">Chitinophaga caeni</name>
    <dbReference type="NCBI Taxonomy" id="2029983"/>
    <lineage>
        <taxon>Bacteria</taxon>
        <taxon>Pseudomonadati</taxon>
        <taxon>Bacteroidota</taxon>
        <taxon>Chitinophagia</taxon>
        <taxon>Chitinophagales</taxon>
        <taxon>Chitinophagaceae</taxon>
        <taxon>Chitinophaga</taxon>
    </lineage>
</organism>
<evidence type="ECO:0000259" key="13">
    <source>
        <dbReference type="Pfam" id="PF00593"/>
    </source>
</evidence>
<evidence type="ECO:0000259" key="14">
    <source>
        <dbReference type="Pfam" id="PF07715"/>
    </source>
</evidence>
<keyword evidence="6 11" id="KW-0798">TonB box</keyword>
<evidence type="ECO:0000256" key="12">
    <source>
        <dbReference type="SAM" id="Phobius"/>
    </source>
</evidence>
<gene>
    <name evidence="15" type="ORF">COR50_16640</name>
</gene>
<evidence type="ECO:0000256" key="9">
    <source>
        <dbReference type="ARBA" id="ARBA00023237"/>
    </source>
</evidence>
<dbReference type="AlphaFoldDB" id="A0A291QXA3"/>
<name>A0A291QXA3_9BACT</name>
<dbReference type="PANTHER" id="PTHR30069:SF29">
    <property type="entry name" value="HEMOGLOBIN AND HEMOGLOBIN-HAPTOGLOBIN-BINDING PROTEIN 1-RELATED"/>
    <property type="match status" value="1"/>
</dbReference>
<evidence type="ECO:0000256" key="6">
    <source>
        <dbReference type="ARBA" id="ARBA00023077"/>
    </source>
</evidence>
<keyword evidence="8" id="KW-0675">Receptor</keyword>
<keyword evidence="9 10" id="KW-0998">Cell outer membrane</keyword>
<keyword evidence="3 10" id="KW-1134">Transmembrane beta strand</keyword>
<evidence type="ECO:0000256" key="2">
    <source>
        <dbReference type="ARBA" id="ARBA00022448"/>
    </source>
</evidence>
<dbReference type="CDD" id="cd01347">
    <property type="entry name" value="ligand_gated_channel"/>
    <property type="match status" value="1"/>
</dbReference>
<evidence type="ECO:0000313" key="15">
    <source>
        <dbReference type="EMBL" id="ATL48659.1"/>
    </source>
</evidence>
<dbReference type="EMBL" id="CP023777">
    <property type="protein sequence ID" value="ATL48659.1"/>
    <property type="molecule type" value="Genomic_DNA"/>
</dbReference>
<dbReference type="Proteomes" id="UP000220133">
    <property type="component" value="Chromosome"/>
</dbReference>
<dbReference type="Pfam" id="PF13715">
    <property type="entry name" value="CarbopepD_reg_2"/>
    <property type="match status" value="1"/>
</dbReference>
<dbReference type="KEGG" id="cbae:COR50_16640"/>
<dbReference type="PANTHER" id="PTHR30069">
    <property type="entry name" value="TONB-DEPENDENT OUTER MEMBRANE RECEPTOR"/>
    <property type="match status" value="1"/>
</dbReference>
<feature type="domain" description="TonB-dependent receptor plug" evidence="14">
    <location>
        <begin position="143"/>
        <end position="248"/>
    </location>
</feature>
<dbReference type="InterPro" id="IPR000531">
    <property type="entry name" value="Beta-barrel_TonB"/>
</dbReference>
<dbReference type="GO" id="GO:0009279">
    <property type="term" value="C:cell outer membrane"/>
    <property type="evidence" value="ECO:0007669"/>
    <property type="project" value="UniProtKB-SubCell"/>
</dbReference>
<dbReference type="InterPro" id="IPR037066">
    <property type="entry name" value="Plug_dom_sf"/>
</dbReference>
<dbReference type="Pfam" id="PF07715">
    <property type="entry name" value="Plug"/>
    <property type="match status" value="1"/>
</dbReference>
<comment type="subcellular location">
    <subcellularLocation>
        <location evidence="1 10">Cell outer membrane</location>
        <topology evidence="1 10">Multi-pass membrane protein</topology>
    </subcellularLocation>
</comment>
<comment type="similarity">
    <text evidence="10 11">Belongs to the TonB-dependent receptor family.</text>
</comment>
<dbReference type="PROSITE" id="PS52016">
    <property type="entry name" value="TONB_DEPENDENT_REC_3"/>
    <property type="match status" value="1"/>
</dbReference>
<keyword evidence="5" id="KW-0732">Signal</keyword>
<keyword evidence="12" id="KW-1133">Transmembrane helix</keyword>
<keyword evidence="7 10" id="KW-0472">Membrane</keyword>
<dbReference type="Gene3D" id="2.170.130.10">
    <property type="entry name" value="TonB-dependent receptor, plug domain"/>
    <property type="match status" value="1"/>
</dbReference>
<evidence type="ECO:0000313" key="16">
    <source>
        <dbReference type="Proteomes" id="UP000220133"/>
    </source>
</evidence>
<dbReference type="InterPro" id="IPR008969">
    <property type="entry name" value="CarboxyPept-like_regulatory"/>
</dbReference>
<dbReference type="Pfam" id="PF00593">
    <property type="entry name" value="TonB_dep_Rec_b-barrel"/>
    <property type="match status" value="1"/>
</dbReference>
<evidence type="ECO:0000256" key="5">
    <source>
        <dbReference type="ARBA" id="ARBA00022729"/>
    </source>
</evidence>
<dbReference type="Gene3D" id="2.60.40.1120">
    <property type="entry name" value="Carboxypeptidase-like, regulatory domain"/>
    <property type="match status" value="1"/>
</dbReference>
<dbReference type="InterPro" id="IPR039426">
    <property type="entry name" value="TonB-dep_rcpt-like"/>
</dbReference>
<keyword evidence="16" id="KW-1185">Reference proteome</keyword>
<dbReference type="OrthoDB" id="9764669at2"/>
<evidence type="ECO:0000256" key="11">
    <source>
        <dbReference type="RuleBase" id="RU003357"/>
    </source>
</evidence>
<evidence type="ECO:0008006" key="17">
    <source>
        <dbReference type="Google" id="ProtNLM"/>
    </source>
</evidence>